<reference evidence="1 2" key="1">
    <citation type="submission" date="2019-08" db="EMBL/GenBank/DDBJ databases">
        <title>Massilia golmudensis sp. nov., isolated from sand in the Qinghai-Tibetan Plateau.</title>
        <authorList>
            <person name="Zhang B."/>
        </authorList>
    </citation>
    <scope>NUCLEOTIDE SEQUENCE [LARGE SCALE GENOMIC DNA]</scope>
    <source>
        <strain evidence="1 2">GEM5</strain>
    </source>
</reference>
<name>A0A5C7G2I0_9BURK</name>
<evidence type="ECO:0000313" key="1">
    <source>
        <dbReference type="EMBL" id="TXG00397.1"/>
    </source>
</evidence>
<dbReference type="Proteomes" id="UP000321413">
    <property type="component" value="Unassembled WGS sequence"/>
</dbReference>
<evidence type="ECO:0000313" key="2">
    <source>
        <dbReference type="Proteomes" id="UP000321413"/>
    </source>
</evidence>
<dbReference type="Gene3D" id="1.20.910.10">
    <property type="entry name" value="Heme oxygenase-like"/>
    <property type="match status" value="1"/>
</dbReference>
<gene>
    <name evidence="1" type="ORF">FVD38_08500</name>
</gene>
<dbReference type="CDD" id="cd19166">
    <property type="entry name" value="HemeO-bac"/>
    <property type="match status" value="1"/>
</dbReference>
<dbReference type="InterPro" id="IPR016084">
    <property type="entry name" value="Haem_Oase-like_multi-hlx"/>
</dbReference>
<comment type="caution">
    <text evidence="1">The sequence shown here is derived from an EMBL/GenBank/DDBJ whole genome shotgun (WGS) entry which is preliminary data.</text>
</comment>
<proteinExistence type="predicted"/>
<dbReference type="RefSeq" id="WP_147934415.1">
    <property type="nucleotide sequence ID" value="NZ_VPFD01000007.1"/>
</dbReference>
<sequence>MNRPHDTAPDVDALAALRAATSERHERLDSGLPLSGPAPDMHDYATHLTLVRDWLAPLQAWLDGFNDGPQTVLPAVGRLALIDADLNEPGVSPVRVPSTPHAWPQDASAAYRWGVAYVIEGSQLGGKVLYGKLSERLAPHPLRYLRGADEGPGPRWRAFMLALKEHVKSPDEIADACAGACAAFDSILALSIDKVDKVDKNA</sequence>
<dbReference type="SUPFAM" id="SSF48613">
    <property type="entry name" value="Heme oxygenase-like"/>
    <property type="match status" value="1"/>
</dbReference>
<keyword evidence="2" id="KW-1185">Reference proteome</keyword>
<dbReference type="AlphaFoldDB" id="A0A5C7G2I0"/>
<accession>A0A5C7G2I0</accession>
<dbReference type="EMBL" id="VPFD01000007">
    <property type="protein sequence ID" value="TXG00397.1"/>
    <property type="molecule type" value="Genomic_DNA"/>
</dbReference>
<protein>
    <submittedName>
        <fullName evidence="1">Biliverdin-producing heme oxygenase</fullName>
    </submittedName>
</protein>
<organism evidence="1 2">
    <name type="scientific">Massilia arenae</name>
    <dbReference type="NCBI Taxonomy" id="2603288"/>
    <lineage>
        <taxon>Bacteria</taxon>
        <taxon>Pseudomonadati</taxon>
        <taxon>Pseudomonadota</taxon>
        <taxon>Betaproteobacteria</taxon>
        <taxon>Burkholderiales</taxon>
        <taxon>Oxalobacteraceae</taxon>
        <taxon>Telluria group</taxon>
        <taxon>Massilia</taxon>
    </lineage>
</organism>